<feature type="domain" description="Protection of telomeres protein 1 ssDNA-binding" evidence="8">
    <location>
        <begin position="210"/>
        <end position="318"/>
    </location>
</feature>
<dbReference type="SUPFAM" id="SSF50249">
    <property type="entry name" value="Nucleic acid-binding proteins"/>
    <property type="match status" value="1"/>
</dbReference>
<dbReference type="InterPro" id="IPR028389">
    <property type="entry name" value="POT1"/>
</dbReference>
<dbReference type="Gene3D" id="2.40.50.140">
    <property type="entry name" value="Nucleic acid-binding proteins"/>
    <property type="match status" value="3"/>
</dbReference>
<dbReference type="PANTHER" id="PTHR14513">
    <property type="entry name" value="PROTECTION OF TELOMERES 1"/>
    <property type="match status" value="1"/>
</dbReference>
<keyword evidence="7" id="KW-0539">Nucleus</keyword>
<name>A0A068RRV3_9FUNG</name>
<dbReference type="PANTHER" id="PTHR14513:SF0">
    <property type="entry name" value="PROTECTION OF TELOMERES PROTEIN 1"/>
    <property type="match status" value="1"/>
</dbReference>
<dbReference type="EMBL" id="CBTN010000010">
    <property type="protein sequence ID" value="CDH51681.1"/>
    <property type="molecule type" value="Genomic_DNA"/>
</dbReference>
<dbReference type="InterPro" id="IPR012340">
    <property type="entry name" value="NA-bd_OB-fold"/>
</dbReference>
<evidence type="ECO:0000256" key="1">
    <source>
        <dbReference type="ARBA" id="ARBA00004123"/>
    </source>
</evidence>
<protein>
    <recommendedName>
        <fullName evidence="8">Protection of telomeres protein 1 ssDNA-binding domain-containing protein</fullName>
    </recommendedName>
</protein>
<evidence type="ECO:0000313" key="9">
    <source>
        <dbReference type="EMBL" id="CDH51681.1"/>
    </source>
</evidence>
<dbReference type="VEuPathDB" id="FungiDB:LCOR_03254.1"/>
<dbReference type="InterPro" id="IPR032042">
    <property type="entry name" value="POT1PC"/>
</dbReference>
<comment type="caution">
    <text evidence="9">The sequence shown here is derived from an EMBL/GenBank/DDBJ whole genome shotgun (WGS) entry which is preliminary data.</text>
</comment>
<proteinExistence type="inferred from homology"/>
<reference evidence="9" key="1">
    <citation type="submission" date="2013-08" db="EMBL/GenBank/DDBJ databases">
        <title>Gene expansion shapes genome architecture in the human pathogen Lichtheimia corymbifera: an evolutionary genomics analysis in the ancient terrestrial Mucorales (Mucoromycotina).</title>
        <authorList>
            <person name="Schwartze V.U."/>
            <person name="Winter S."/>
            <person name="Shelest E."/>
            <person name="Marcet-Houben M."/>
            <person name="Horn F."/>
            <person name="Wehner S."/>
            <person name="Hoffmann K."/>
            <person name="Riege K."/>
            <person name="Sammeth M."/>
            <person name="Nowrousian M."/>
            <person name="Valiante V."/>
            <person name="Linde J."/>
            <person name="Jacobsen I.D."/>
            <person name="Marz M."/>
            <person name="Brakhage A.A."/>
            <person name="Gabaldon T."/>
            <person name="Bocker S."/>
            <person name="Voigt K."/>
        </authorList>
    </citation>
    <scope>NUCLEOTIDE SEQUENCE [LARGE SCALE GENOMIC DNA]</scope>
    <source>
        <strain evidence="9">FSU 9682</strain>
    </source>
</reference>
<dbReference type="OrthoDB" id="2186770at2759"/>
<evidence type="ECO:0000259" key="8">
    <source>
        <dbReference type="Pfam" id="PF16686"/>
    </source>
</evidence>
<comment type="subcellular location">
    <subcellularLocation>
        <location evidence="2">Chromosome</location>
        <location evidence="2">Telomere</location>
    </subcellularLocation>
    <subcellularLocation>
        <location evidence="1">Nucleus</location>
    </subcellularLocation>
</comment>
<comment type="similarity">
    <text evidence="3">Belongs to the telombin family.</text>
</comment>
<sequence>MWGYLTYAGRRSYLECMEYINIKERAKSSWSHNIGRSMEFTQSQCSTVWHRRGLQLHLSIEKRKPSIKLVDPTTTGTNEGITTLLFHKLSTALMEQIHYGDILIVRDARIGAFFGKRQAIVKGKEKVSSWCAIDASNLQPRVVKDMPFELSDDHRRIAKILRDWHHSIVPTMSAIPKQRASHQQLTTEQINENVTYFNYVGMVVSFRRRSDKGPVEMILTDYTPNAIPMKGEERVGAISPRLLIQCTLWDKDADECPDLEYGDFLRLRNAKRKVGYYQEIVVRPGFSPETQSRKVFKLEDENDQAVIDIKRRKKEFERSQRHPAADHSQPEITMEETWTAVEHTASHATLEHILNDNSVENVYTTRAAVLDVKPRNLRDWMKKWCIACEWIEDVDAVACRQCHQPINEYTLMFSFLLQDHDNRRLQLHIYGEEPKVMFENLKDIRPDDEYIEALRENIDRILSTNSVKPEIAFDFGITSYMTIDGERRFRLCSTVFHFD</sequence>
<dbReference type="GO" id="GO:0032210">
    <property type="term" value="P:regulation of telomere maintenance via telomerase"/>
    <property type="evidence" value="ECO:0007669"/>
    <property type="project" value="TreeGrafter"/>
</dbReference>
<keyword evidence="10" id="KW-1185">Reference proteome</keyword>
<evidence type="ECO:0000313" key="10">
    <source>
        <dbReference type="Proteomes" id="UP000027586"/>
    </source>
</evidence>
<dbReference type="Pfam" id="PF16686">
    <property type="entry name" value="POT1PC"/>
    <property type="match status" value="1"/>
</dbReference>
<gene>
    <name evidence="9" type="ORF">LCOR_03254.1</name>
</gene>
<dbReference type="GO" id="GO:0098505">
    <property type="term" value="F:G-rich strand telomeric DNA binding"/>
    <property type="evidence" value="ECO:0007669"/>
    <property type="project" value="TreeGrafter"/>
</dbReference>
<evidence type="ECO:0000256" key="3">
    <source>
        <dbReference type="ARBA" id="ARBA00008442"/>
    </source>
</evidence>
<dbReference type="GO" id="GO:0000783">
    <property type="term" value="C:nuclear telomere cap complex"/>
    <property type="evidence" value="ECO:0007669"/>
    <property type="project" value="TreeGrafter"/>
</dbReference>
<evidence type="ECO:0000256" key="7">
    <source>
        <dbReference type="ARBA" id="ARBA00023242"/>
    </source>
</evidence>
<keyword evidence="4" id="KW-0158">Chromosome</keyword>
<evidence type="ECO:0000256" key="5">
    <source>
        <dbReference type="ARBA" id="ARBA00022895"/>
    </source>
</evidence>
<evidence type="ECO:0000256" key="2">
    <source>
        <dbReference type="ARBA" id="ARBA00004574"/>
    </source>
</evidence>
<dbReference type="GO" id="GO:0016233">
    <property type="term" value="P:telomere capping"/>
    <property type="evidence" value="ECO:0007669"/>
    <property type="project" value="TreeGrafter"/>
</dbReference>
<evidence type="ECO:0000256" key="6">
    <source>
        <dbReference type="ARBA" id="ARBA00023125"/>
    </source>
</evidence>
<organism evidence="9 10">
    <name type="scientific">Lichtheimia corymbifera JMRC:FSU:9682</name>
    <dbReference type="NCBI Taxonomy" id="1263082"/>
    <lineage>
        <taxon>Eukaryota</taxon>
        <taxon>Fungi</taxon>
        <taxon>Fungi incertae sedis</taxon>
        <taxon>Mucoromycota</taxon>
        <taxon>Mucoromycotina</taxon>
        <taxon>Mucoromycetes</taxon>
        <taxon>Mucorales</taxon>
        <taxon>Lichtheimiaceae</taxon>
        <taxon>Lichtheimia</taxon>
    </lineage>
</organism>
<dbReference type="GO" id="GO:0010521">
    <property type="term" value="F:telomerase inhibitor activity"/>
    <property type="evidence" value="ECO:0007669"/>
    <property type="project" value="TreeGrafter"/>
</dbReference>
<keyword evidence="6" id="KW-0238">DNA-binding</keyword>
<dbReference type="AlphaFoldDB" id="A0A068RRV3"/>
<accession>A0A068RRV3</accession>
<evidence type="ECO:0000256" key="4">
    <source>
        <dbReference type="ARBA" id="ARBA00022454"/>
    </source>
</evidence>
<keyword evidence="5" id="KW-0779">Telomere</keyword>
<dbReference type="STRING" id="1263082.A0A068RRV3"/>
<dbReference type="Proteomes" id="UP000027586">
    <property type="component" value="Unassembled WGS sequence"/>
</dbReference>